<dbReference type="AlphaFoldDB" id="A0A7X1ZDJ5"/>
<evidence type="ECO:0000259" key="1">
    <source>
        <dbReference type="Pfam" id="PF03466"/>
    </source>
</evidence>
<name>A0A7X1ZDJ5_9PROT</name>
<keyword evidence="3" id="KW-1185">Reference proteome</keyword>
<dbReference type="InterPro" id="IPR005119">
    <property type="entry name" value="LysR_subst-bd"/>
</dbReference>
<sequence length="98" mass="10476">MRLSADPRTAHSLLAPVLAEFAALFPEIEIELRLACTLDLITRNETDVSIRHAAAIENDAVGRNLFPLSIGPLSIGPLSIGVVADVNGRLNRTPPRGP</sequence>
<feature type="domain" description="LysR substrate-binding" evidence="1">
    <location>
        <begin position="2"/>
        <end position="67"/>
    </location>
</feature>
<gene>
    <name evidence="2" type="ORF">GHC57_07505</name>
</gene>
<accession>A0A7X1ZDJ5</accession>
<evidence type="ECO:0000313" key="3">
    <source>
        <dbReference type="Proteomes" id="UP000434582"/>
    </source>
</evidence>
<dbReference type="SUPFAM" id="SSF53850">
    <property type="entry name" value="Periplasmic binding protein-like II"/>
    <property type="match status" value="1"/>
</dbReference>
<dbReference type="Pfam" id="PF03466">
    <property type="entry name" value="LysR_substrate"/>
    <property type="match status" value="1"/>
</dbReference>
<evidence type="ECO:0000313" key="2">
    <source>
        <dbReference type="EMBL" id="MQX36363.1"/>
    </source>
</evidence>
<reference evidence="2 3" key="1">
    <citation type="submission" date="2019-10" db="EMBL/GenBank/DDBJ databases">
        <title>Draft whole-genome sequence of the purple nonsulfur photosynthetic bacterium Roseospira navarrensis DSM 15114.</title>
        <authorList>
            <person name="Kyndt J.A."/>
            <person name="Meyer T.E."/>
        </authorList>
    </citation>
    <scope>NUCLEOTIDE SEQUENCE [LARGE SCALE GENOMIC DNA]</scope>
    <source>
        <strain evidence="2 3">DSM 15114</strain>
    </source>
</reference>
<organism evidence="2 3">
    <name type="scientific">Roseospira navarrensis</name>
    <dbReference type="NCBI Taxonomy" id="140058"/>
    <lineage>
        <taxon>Bacteria</taxon>
        <taxon>Pseudomonadati</taxon>
        <taxon>Pseudomonadota</taxon>
        <taxon>Alphaproteobacteria</taxon>
        <taxon>Rhodospirillales</taxon>
        <taxon>Rhodospirillaceae</taxon>
        <taxon>Roseospira</taxon>
    </lineage>
</organism>
<proteinExistence type="predicted"/>
<dbReference type="EMBL" id="WIVE01000017">
    <property type="protein sequence ID" value="MQX36363.1"/>
    <property type="molecule type" value="Genomic_DNA"/>
</dbReference>
<dbReference type="Proteomes" id="UP000434582">
    <property type="component" value="Unassembled WGS sequence"/>
</dbReference>
<comment type="caution">
    <text evidence="2">The sequence shown here is derived from an EMBL/GenBank/DDBJ whole genome shotgun (WGS) entry which is preliminary data.</text>
</comment>
<dbReference type="Gene3D" id="3.40.190.290">
    <property type="match status" value="1"/>
</dbReference>
<protein>
    <recommendedName>
        <fullName evidence="1">LysR substrate-binding domain-containing protein</fullName>
    </recommendedName>
</protein>